<keyword evidence="2" id="KW-0812">Transmembrane</keyword>
<feature type="region of interest" description="Disordered" evidence="1">
    <location>
        <begin position="1045"/>
        <end position="1081"/>
    </location>
</feature>
<feature type="region of interest" description="Disordered" evidence="1">
    <location>
        <begin position="795"/>
        <end position="817"/>
    </location>
</feature>
<evidence type="ECO:0000313" key="6">
    <source>
        <dbReference type="Proteomes" id="UP000239560"/>
    </source>
</evidence>
<dbReference type="OrthoDB" id="2525622at2759"/>
<reference evidence="4 6" key="2">
    <citation type="journal article" date="2018" name="Elife">
        <title>Functional genomics of lipid metabolism in the oleaginous yeast Rhodosporidium toruloides.</title>
        <authorList>
            <person name="Coradetti S.T."/>
            <person name="Pinel D."/>
            <person name="Geiselman G."/>
            <person name="Ito M."/>
            <person name="Mondo S."/>
            <person name="Reilly M.C."/>
            <person name="Cheng Y.F."/>
            <person name="Bauer S."/>
            <person name="Grigoriev I."/>
            <person name="Gladden J.M."/>
            <person name="Simmons B.A."/>
            <person name="Brem R."/>
            <person name="Arkin A.P."/>
            <person name="Skerker J.M."/>
        </authorList>
    </citation>
    <scope>NUCLEOTIDE SEQUENCE [LARGE SCALE GENOMIC DNA]</scope>
    <source>
        <strain evidence="4 6">NBRC 0880</strain>
    </source>
</reference>
<evidence type="ECO:0000313" key="5">
    <source>
        <dbReference type="Proteomes" id="UP000199069"/>
    </source>
</evidence>
<evidence type="ECO:0000313" key="4">
    <source>
        <dbReference type="EMBL" id="PRQ72251.1"/>
    </source>
</evidence>
<evidence type="ECO:0000256" key="1">
    <source>
        <dbReference type="SAM" id="MobiDB-lite"/>
    </source>
</evidence>
<feature type="transmembrane region" description="Helical" evidence="2">
    <location>
        <begin position="578"/>
        <end position="599"/>
    </location>
</feature>
<feature type="compositionally biased region" description="Low complexity" evidence="1">
    <location>
        <begin position="50"/>
        <end position="61"/>
    </location>
</feature>
<evidence type="ECO:0000256" key="2">
    <source>
        <dbReference type="SAM" id="Phobius"/>
    </source>
</evidence>
<feature type="compositionally biased region" description="Polar residues" evidence="1">
    <location>
        <begin position="1227"/>
        <end position="1238"/>
    </location>
</feature>
<feature type="compositionally biased region" description="Low complexity" evidence="1">
    <location>
        <begin position="1046"/>
        <end position="1057"/>
    </location>
</feature>
<feature type="compositionally biased region" description="Low complexity" evidence="1">
    <location>
        <begin position="803"/>
        <end position="815"/>
    </location>
</feature>
<reference evidence="3 5" key="1">
    <citation type="submission" date="2015-07" db="EMBL/GenBank/DDBJ databases">
        <authorList>
            <person name="Cajimat M.N.B."/>
            <person name="Milazzo M.L."/>
            <person name="Fulhorst C.F."/>
        </authorList>
    </citation>
    <scope>NUCLEOTIDE SEQUENCE [LARGE SCALE GENOMIC DNA]</scope>
    <source>
        <strain evidence="3">Single colony</strain>
    </source>
</reference>
<feature type="compositionally biased region" description="Polar residues" evidence="1">
    <location>
        <begin position="74"/>
        <end position="92"/>
    </location>
</feature>
<sequence length="1320" mass="143847">MAHPKTHFDLPDPRSSYTSSIPLVPAGRSSGQYSSPIGPSTTYPAPPGLSPRSSPPISRISPRPERPDVPVTPQLGSTPNMTDTATFVTSSLAPPEPQPPRPRRPSRPNEALMFNSPVPLLPAFVPSTSEPSPPSESDLSPGALDFPAPPLPPTATAPTSPRPASAFSRFSSSYRKPVPKFIPTPPRQASLSISSARAHGEEVDEGGSAGRLSVGGFEALLQRPAAIEGRLGEVADEEKGQVIWSPRIHLGLDPEGVEAREERRKWDEQRKVSAASGSAGLGVFETAAEADLGDLAGFVPATDRLAPPPQQTNPDLLISPRGSRRRVRGVTTFEPALASHGDADFPRTPPRTATPGARRYVTPRSARSKRSRMTSYEPQYGEEDDVDLDDVHEGPKLRRGSKRLSELDSVVDYGDGTGERGEMMAPTAPSPTRRPSLFSLRRKSKSARSPAPPVPSSHTRGRSAPGTFEVVVHDSDSDVDARLHQPNDGDWEKVRRETTCRPERMDWSMVEYGGWFQRLLHLLYPFAIFAHVPVTLFLDYNLIYILAQLALYPSVPPTQNLSARALVNVPTIQPSTGWWVALAVYSTCTFIWFFGVFIWRDLLCGFFARWRGVGAGGKNVEIERIYQGAASYNLACLRSYGVFSFLWRVRLAGLLPQTALGRSVDGTSRLDGIKETCQWYRQNWPTVLLLLPRAGLTCTVILLYNTTAYGPTAAAVATSRDSAYFATDGTLSPFAFGVLMTNAVWAAWRLVLVVAAAVGLWLPDSSCLRRRSAAPSAFVHPSREHLAIALPDSPVVGRTDQTHASSSHRPSASFSDWRTRRQRRIRCAILACLGSTPLSIASTTFSPFLAKSPYVLGYSSSAYPDEKKETIYDDEVHQQVPAGRKSARPSAEEQRPDFTVQAIDWEQPRESAAQRYAAAARQPRKFWSSASNYVVPHPKTKLSPIISLSPATPSPPRFEAQTSGIDGRRASTLTATPQAGAAGGANLHRRVRSLPVEQEHLSPVPQHEVQFSPRPLPTVKTLLAQGQRNDRPNEQYSRPQLVSQFSAISERPSSSRSMPLGEIDPNAIRRDSSTSSFASPMPSYFPHRPSALHRPGNGNRIPSDENRSALLQTHLARGAAERQRLSTRLLDEVNRIQDEEALLREETLREGGLHRNSQLSSTEGGDSFETAQAGPPSDVAGDARRGSALSTVTASSAVSQPTSVGGRSESSTLRGAVRTPEPAYRLRSTTPLGTSADQPTVGRESAAAAEEATVENESRLEPFRLSHQSNADTLSLSAYGSPRLEQGEGTHWQGMEGDEQERESKEQMQVETVERAEEAK</sequence>
<feature type="compositionally biased region" description="Basic and acidic residues" evidence="1">
    <location>
        <begin position="1302"/>
        <end position="1320"/>
    </location>
</feature>
<feature type="transmembrane region" description="Helical" evidence="2">
    <location>
        <begin position="684"/>
        <end position="704"/>
    </location>
</feature>
<evidence type="ECO:0000313" key="3">
    <source>
        <dbReference type="EMBL" id="CTR09552.1"/>
    </source>
</evidence>
<organism evidence="3 5">
    <name type="scientific">Rhodotorula toruloides</name>
    <name type="common">Yeast</name>
    <name type="synonym">Rhodosporidium toruloides</name>
    <dbReference type="NCBI Taxonomy" id="5286"/>
    <lineage>
        <taxon>Eukaryota</taxon>
        <taxon>Fungi</taxon>
        <taxon>Dikarya</taxon>
        <taxon>Basidiomycota</taxon>
        <taxon>Pucciniomycotina</taxon>
        <taxon>Microbotryomycetes</taxon>
        <taxon>Sporidiobolales</taxon>
        <taxon>Sporidiobolaceae</taxon>
        <taxon>Rhodotorula</taxon>
    </lineage>
</organism>
<feature type="transmembrane region" description="Helical" evidence="2">
    <location>
        <begin position="827"/>
        <end position="850"/>
    </location>
</feature>
<feature type="compositionally biased region" description="Basic and acidic residues" evidence="1">
    <location>
        <begin position="1"/>
        <end position="12"/>
    </location>
</feature>
<dbReference type="OMA" id="CRPERMD"/>
<feature type="region of interest" description="Disordered" evidence="1">
    <location>
        <begin position="1"/>
        <end position="210"/>
    </location>
</feature>
<feature type="transmembrane region" description="Helical" evidence="2">
    <location>
        <begin position="743"/>
        <end position="762"/>
    </location>
</feature>
<protein>
    <submittedName>
        <fullName evidence="3 4">Proteophosphoglycan ppg4</fullName>
    </submittedName>
</protein>
<feature type="compositionally biased region" description="Polar residues" evidence="1">
    <location>
        <begin position="1266"/>
        <end position="1278"/>
    </location>
</feature>
<feature type="compositionally biased region" description="Low complexity" evidence="1">
    <location>
        <begin position="1187"/>
        <end position="1204"/>
    </location>
</feature>
<feature type="compositionally biased region" description="Polar residues" evidence="1">
    <location>
        <begin position="1155"/>
        <end position="1164"/>
    </location>
</feature>
<feature type="compositionally biased region" description="Low complexity" evidence="1">
    <location>
        <begin position="156"/>
        <end position="173"/>
    </location>
</feature>
<dbReference type="Proteomes" id="UP000239560">
    <property type="component" value="Unassembled WGS sequence"/>
</dbReference>
<dbReference type="Proteomes" id="UP000199069">
    <property type="component" value="Unassembled WGS sequence"/>
</dbReference>
<dbReference type="EMBL" id="LCTV02000010">
    <property type="protein sequence ID" value="PRQ72251.1"/>
    <property type="molecule type" value="Genomic_DNA"/>
</dbReference>
<keyword evidence="5" id="KW-1185">Reference proteome</keyword>
<name>A0A0K3CLG5_RHOTO</name>
<feature type="compositionally biased region" description="Low complexity" evidence="1">
    <location>
        <begin position="350"/>
        <end position="359"/>
    </location>
</feature>
<keyword evidence="2" id="KW-1133">Transmembrane helix</keyword>
<feature type="compositionally biased region" description="Low complexity" evidence="1">
    <location>
        <begin position="126"/>
        <end position="146"/>
    </location>
</feature>
<keyword evidence="2" id="KW-0472">Membrane</keyword>
<dbReference type="STRING" id="5286.A0A0K3CLG5"/>
<gene>
    <name evidence="3" type="primary">FGENESH: predicted gene_10.250</name>
    <name evidence="4" type="ORF">AAT19DRAFT_9590</name>
    <name evidence="3" type="ORF">BN2166_0054130</name>
</gene>
<feature type="compositionally biased region" description="Polar residues" evidence="1">
    <location>
        <begin position="29"/>
        <end position="43"/>
    </location>
</feature>
<feature type="region of interest" description="Disordered" evidence="1">
    <location>
        <begin position="300"/>
        <end position="465"/>
    </location>
</feature>
<proteinExistence type="predicted"/>
<dbReference type="EMBL" id="CWKI01000010">
    <property type="protein sequence ID" value="CTR09552.1"/>
    <property type="molecule type" value="Genomic_DNA"/>
</dbReference>
<feature type="region of interest" description="Disordered" evidence="1">
    <location>
        <begin position="1147"/>
        <end position="1320"/>
    </location>
</feature>
<accession>A0A0K3CLG5</accession>